<reference evidence="2 3" key="1">
    <citation type="submission" date="2024-09" db="EMBL/GenBank/DDBJ databases">
        <title>Chromosome-scale assembly of Riccia fluitans.</title>
        <authorList>
            <person name="Paukszto L."/>
            <person name="Sawicki J."/>
            <person name="Karawczyk K."/>
            <person name="Piernik-Szablinska J."/>
            <person name="Szczecinska M."/>
            <person name="Mazdziarz M."/>
        </authorList>
    </citation>
    <scope>NUCLEOTIDE SEQUENCE [LARGE SCALE GENOMIC DNA]</scope>
    <source>
        <strain evidence="2">Rf_01</strain>
        <tissue evidence="2">Aerial parts of the thallus</tissue>
    </source>
</reference>
<keyword evidence="1" id="KW-1133">Transmembrane helix</keyword>
<sequence length="151" mass="17436">MDINLHTKYFVRSLLAYELLTLRGPIFSTYAALRDKLINRPGDVCILRKRGFITGDVGERDVCDLWHSPVLHMELDILASRVDEILLMKKRERSFVQRTIANLRRRIPSVYLVLSLLAAAILLVTAILQTSYTSRVFTRVLRLEGLRLIVR</sequence>
<accession>A0ABD1XWF2</accession>
<dbReference type="InterPro" id="IPR004158">
    <property type="entry name" value="DUF247_pln"/>
</dbReference>
<keyword evidence="3" id="KW-1185">Reference proteome</keyword>
<dbReference type="Proteomes" id="UP001605036">
    <property type="component" value="Unassembled WGS sequence"/>
</dbReference>
<dbReference type="EMBL" id="JBHFFA010000007">
    <property type="protein sequence ID" value="KAL2613277.1"/>
    <property type="molecule type" value="Genomic_DNA"/>
</dbReference>
<proteinExistence type="predicted"/>
<organism evidence="2 3">
    <name type="scientific">Riccia fluitans</name>
    <dbReference type="NCBI Taxonomy" id="41844"/>
    <lineage>
        <taxon>Eukaryota</taxon>
        <taxon>Viridiplantae</taxon>
        <taxon>Streptophyta</taxon>
        <taxon>Embryophyta</taxon>
        <taxon>Marchantiophyta</taxon>
        <taxon>Marchantiopsida</taxon>
        <taxon>Marchantiidae</taxon>
        <taxon>Marchantiales</taxon>
        <taxon>Ricciaceae</taxon>
        <taxon>Riccia</taxon>
    </lineage>
</organism>
<feature type="transmembrane region" description="Helical" evidence="1">
    <location>
        <begin position="110"/>
        <end position="132"/>
    </location>
</feature>
<gene>
    <name evidence="2" type="ORF">R1flu_024969</name>
</gene>
<evidence type="ECO:0000313" key="3">
    <source>
        <dbReference type="Proteomes" id="UP001605036"/>
    </source>
</evidence>
<dbReference type="AlphaFoldDB" id="A0ABD1XWF2"/>
<keyword evidence="1" id="KW-0472">Membrane</keyword>
<evidence type="ECO:0000313" key="2">
    <source>
        <dbReference type="EMBL" id="KAL2613277.1"/>
    </source>
</evidence>
<comment type="caution">
    <text evidence="2">The sequence shown here is derived from an EMBL/GenBank/DDBJ whole genome shotgun (WGS) entry which is preliminary data.</text>
</comment>
<name>A0ABD1XWF2_9MARC</name>
<evidence type="ECO:0000256" key="1">
    <source>
        <dbReference type="SAM" id="Phobius"/>
    </source>
</evidence>
<dbReference type="Pfam" id="PF03140">
    <property type="entry name" value="DUF247"/>
    <property type="match status" value="1"/>
</dbReference>
<protein>
    <submittedName>
        <fullName evidence="2">Uncharacterized protein</fullName>
    </submittedName>
</protein>
<keyword evidence="1" id="KW-0812">Transmembrane</keyword>